<organism evidence="3 4">
    <name type="scientific">Muraenolepis orangiensis</name>
    <name type="common">Patagonian moray cod</name>
    <dbReference type="NCBI Taxonomy" id="630683"/>
    <lineage>
        <taxon>Eukaryota</taxon>
        <taxon>Metazoa</taxon>
        <taxon>Chordata</taxon>
        <taxon>Craniata</taxon>
        <taxon>Vertebrata</taxon>
        <taxon>Euteleostomi</taxon>
        <taxon>Actinopterygii</taxon>
        <taxon>Neopterygii</taxon>
        <taxon>Teleostei</taxon>
        <taxon>Neoteleostei</taxon>
        <taxon>Acanthomorphata</taxon>
        <taxon>Zeiogadaria</taxon>
        <taxon>Gadariae</taxon>
        <taxon>Gadiformes</taxon>
        <taxon>Muraenolepidoidei</taxon>
        <taxon>Muraenolepididae</taxon>
        <taxon>Muraenolepis</taxon>
    </lineage>
</organism>
<feature type="compositionally biased region" description="Polar residues" evidence="1">
    <location>
        <begin position="614"/>
        <end position="623"/>
    </location>
</feature>
<dbReference type="InterPro" id="IPR052303">
    <property type="entry name" value="CEFIP"/>
</dbReference>
<proteinExistence type="predicted"/>
<feature type="region of interest" description="Disordered" evidence="1">
    <location>
        <begin position="284"/>
        <end position="376"/>
    </location>
</feature>
<feature type="compositionally biased region" description="Basic and acidic residues" evidence="1">
    <location>
        <begin position="1855"/>
        <end position="1867"/>
    </location>
</feature>
<name>A0A9Q0IRN1_9TELE</name>
<dbReference type="PANTHER" id="PTHR33775:SF2">
    <property type="entry name" value="CARDIAC-ENRICHED FHL2-INTERACTING PROTEIN"/>
    <property type="match status" value="1"/>
</dbReference>
<dbReference type="Pfam" id="PF15232">
    <property type="entry name" value="DUF4585"/>
    <property type="match status" value="1"/>
</dbReference>
<feature type="compositionally biased region" description="Basic and acidic residues" evidence="1">
    <location>
        <begin position="757"/>
        <end position="807"/>
    </location>
</feature>
<keyword evidence="4" id="KW-1185">Reference proteome</keyword>
<feature type="compositionally biased region" description="Basic and acidic residues" evidence="1">
    <location>
        <begin position="1294"/>
        <end position="1306"/>
    </location>
</feature>
<feature type="region of interest" description="Disordered" evidence="1">
    <location>
        <begin position="752"/>
        <end position="819"/>
    </location>
</feature>
<feature type="region of interest" description="Disordered" evidence="1">
    <location>
        <begin position="681"/>
        <end position="702"/>
    </location>
</feature>
<feature type="compositionally biased region" description="Polar residues" evidence="1">
    <location>
        <begin position="104"/>
        <end position="115"/>
    </location>
</feature>
<feature type="compositionally biased region" description="Polar residues" evidence="1">
    <location>
        <begin position="1307"/>
        <end position="1316"/>
    </location>
</feature>
<feature type="region of interest" description="Disordered" evidence="1">
    <location>
        <begin position="480"/>
        <end position="507"/>
    </location>
</feature>
<dbReference type="EMBL" id="JANIIK010000040">
    <property type="protein sequence ID" value="KAJ3607738.1"/>
    <property type="molecule type" value="Genomic_DNA"/>
</dbReference>
<comment type="caution">
    <text evidence="3">The sequence shown here is derived from an EMBL/GenBank/DDBJ whole genome shotgun (WGS) entry which is preliminary data.</text>
</comment>
<sequence>MTRVEKRHPGHRTGSMLHHRFPNGFTELHMDETDHEVSTLTDRAFRSLCVGDDAVYNDEFAYGLSPFNCHKPLVGEPHRKTKESKTLGQSHHRGKNGGKDSQPLKRQQQSMTQVSSFLKALSATEKSREGIFKNGDLKDSNGESWDKLALRSIQKELSEFSADYHNTLADGHFSRNDHHRQPSGDGSAKKTGKDNSKVKNGKSAIKLRKLNIKNFFLHSEFSPFQMWRDINRFPFGREEMVTSVPSDKVPKWYDSALYRELAEAHRIDILNAEDSQTCLKATAKEPSLQTERVEPCQRAVVNPPPPPASKPHPPNPPPKVPPKPTVRVAELRPSSGGSEGNAAPWRQNKSRSRNALPFNPPAVIFPPQGRGSKTTEESFVQVKQEAKCVKVKAIEEVSSLASTPFSICQLMTPLIPSRQPTETSEILQLCLDLPLRPDSEAKLIPELPVKRDSYKSLASSILFNLKDNRKRVKSRYSPPKFRTLEMPDRGTQSPRMDNGSHTNLGSDGYTSGFSTPALLKDGRPCCSPVLKQANTPCVEPGKQDLCSPLSDDYLITNLLQTKREAAGSRSLSEDNHLASAMQMKSPMAIKRNYPSLNLYKKAISADNGTIQPQVPLSIQSVSPDSRREPLQQRKEPLPDAINRQILPKGKVVDAAISPNIVQRLSPKVAAGVEVASPRIQEKEGLANKSNQPKNTCGSETQSEDFSQIVAVNDKGTSSQPLSTMDVIKAARDAINAEKHKALSASQSGFIKNIVSEPQEKQSKRERNTDNSKEVMIKDRSAIDHCHQNKTDRSDDIIYKNKNGKRDPPPVPKRNFTKSDIIPTLDKLENVPSPTDDYLSERDLCSAKRDSLPTNVESVKKDGRLKHIFSARQNNYIKNQRWAEMEKEQEDVHVNEDKTKVRVSLGKKEEILKDSEHIINDLHALKELERARRGDVVLEKARDQRGAINIDEEAKAKNDLISRELRNIKKGMLSMRGNTQAKRDMFTKKEQELNKQDGFTKMDNNAIVNKALMNENYDRAKMALEEVISERKKYKSTKEQDADPLLTEITGTEQGLVARPKQREKVSQEATVDALENQNARMLAVRDKELRERLGDLRDHNHIKHILSQTETRLGGTHQLGAKVPLPGMSPATGDSNKRLANNFKHVNTGIEKQTDNSRVPDLELKNNTVRQNICEEDRGHLLKEDKENLKKTDIPPVPPRSKKGVIRKDEINIKEPETGFQCAEEEFSISPKDKIPSIKEETADSRKEEQNCDILSHMLVKTNKKTKSITEVDPILSESIISSELLAKHTCISPREERRNQRKSDSTESLCSLGSQEQRKVKRKAPLRPDDSNAAEHFNQESVVIAENTVVTQNRIAAEADNQTTKAEVILNQEAATDLPRNIVSPLLLVNGYNINQSPPDQASLSSKSSYFSVESALHRNTEVYHSLDNLNAELEENDREPMNVVGNLNADCATTGTEHVSDWETDVCKSPLKSPTENEEADREVSGHGDGSGGDGGIDLTLSQQSKGTISNSTPMSPASTLSSPSLDIPAIFIVKDNTFSKKTVKPVHLWLPKEHLNGSDSGALHHVKNLPLSNNTATSSSSSHNIITSFTPDEVAMQNSALSSLSPSSVSNDSLNLKKRQFGPSLTVPQEEDRNSGVSPLSDGVESLAPSTADTGDDLSKMPSERSGSPSSASGSQSGAFKPPAVLPKSEKALMKAMKLTTRRIRKEEGQSKPSNKSSHSSRKQREAKHSTDNPENIETEEKPSVGSRKHTEKPSRSGEMEHSHKKEERYHLNESSHPQSHTKSKTEKAPYPQSDQTSETRRDHSRVDRSGYRAGKQVQDRTESNGHGGERLPDVVSKEREGRSSDRHRHHPPQDKPQHRDYSSDRVISNVPVYKAHVNERPAADTAVKRSQSMDRYVGDRVERRASADMSEKTESRNQRIEKSIMEELQQRGRAKDRAGRGGDGAGKRSHSIDAYAREAPRPPPNISRQSSYSGQQLSRQSSVEHAIVTQAIPMTQRKLLQDPDSGQYFFVDMPIQVKTKTFYDPETGNYVQLPVQPAEGAIPQAAAVEVLNTPVMLYHGFVPVPMPSMAHNSVVQASQMEQEEFDRRQKERLRQAYSNEGRPYLEPVYGQHDHMLGEFLGVEELDCAS</sequence>
<feature type="domain" description="DUF4585" evidence="2">
    <location>
        <begin position="1997"/>
        <end position="2067"/>
    </location>
</feature>
<feature type="region of interest" description="Disordered" evidence="1">
    <location>
        <begin position="1464"/>
        <end position="1503"/>
    </location>
</feature>
<feature type="compositionally biased region" description="Basic and acidic residues" evidence="1">
    <location>
        <begin position="1821"/>
        <end position="1848"/>
    </location>
</feature>
<feature type="compositionally biased region" description="Low complexity" evidence="1">
    <location>
        <begin position="1667"/>
        <end position="1681"/>
    </location>
</feature>
<feature type="compositionally biased region" description="Basic and acidic residues" evidence="1">
    <location>
        <begin position="1801"/>
        <end position="1814"/>
    </location>
</feature>
<feature type="compositionally biased region" description="Basic and acidic residues" evidence="1">
    <location>
        <begin position="1726"/>
        <end position="1735"/>
    </location>
</feature>
<feature type="region of interest" description="Disordered" evidence="1">
    <location>
        <begin position="75"/>
        <end position="115"/>
    </location>
</feature>
<dbReference type="OrthoDB" id="8945866at2759"/>
<feature type="compositionally biased region" description="Pro residues" evidence="1">
    <location>
        <begin position="302"/>
        <end position="324"/>
    </location>
</feature>
<feature type="compositionally biased region" description="Polar residues" evidence="1">
    <location>
        <begin position="687"/>
        <end position="702"/>
    </location>
</feature>
<accession>A0A9Q0IRN1</accession>
<evidence type="ECO:0000313" key="3">
    <source>
        <dbReference type="EMBL" id="KAJ3607738.1"/>
    </source>
</evidence>
<dbReference type="GO" id="GO:0070886">
    <property type="term" value="P:positive regulation of calcineurin-NFAT signaling cascade"/>
    <property type="evidence" value="ECO:0007669"/>
    <property type="project" value="TreeGrafter"/>
</dbReference>
<dbReference type="Proteomes" id="UP001148018">
    <property type="component" value="Unassembled WGS sequence"/>
</dbReference>
<feature type="region of interest" description="Disordered" evidence="1">
    <location>
        <begin position="171"/>
        <end position="202"/>
    </location>
</feature>
<dbReference type="InterPro" id="IPR027838">
    <property type="entry name" value="DUF4585"/>
</dbReference>
<feature type="region of interest" description="Disordered" evidence="1">
    <location>
        <begin position="1624"/>
        <end position="1985"/>
    </location>
</feature>
<feature type="compositionally biased region" description="Polar residues" evidence="1">
    <location>
        <begin position="1970"/>
        <end position="1985"/>
    </location>
</feature>
<feature type="compositionally biased region" description="Basic and acidic residues" evidence="1">
    <location>
        <begin position="1900"/>
        <end position="1944"/>
    </location>
</feature>
<feature type="region of interest" description="Disordered" evidence="1">
    <location>
        <begin position="1292"/>
        <end position="1336"/>
    </location>
</feature>
<evidence type="ECO:0000313" key="4">
    <source>
        <dbReference type="Proteomes" id="UP001148018"/>
    </source>
</evidence>
<protein>
    <recommendedName>
        <fullName evidence="2">DUF4585 domain-containing protein</fullName>
    </recommendedName>
</protein>
<feature type="region of interest" description="Disordered" evidence="1">
    <location>
        <begin position="614"/>
        <end position="635"/>
    </location>
</feature>
<dbReference type="PANTHER" id="PTHR33775">
    <property type="entry name" value="CARDIAC-ENRICHED FHL2-INTERACTING PROTEIN-RELATED"/>
    <property type="match status" value="1"/>
</dbReference>
<feature type="region of interest" description="Disordered" evidence="1">
    <location>
        <begin position="1"/>
        <end position="20"/>
    </location>
</feature>
<gene>
    <name evidence="3" type="ORF">NHX12_024789</name>
</gene>
<feature type="compositionally biased region" description="Polar residues" evidence="1">
    <location>
        <begin position="490"/>
        <end position="507"/>
    </location>
</feature>
<feature type="compositionally biased region" description="Basic and acidic residues" evidence="1">
    <location>
        <begin position="1755"/>
        <end position="1777"/>
    </location>
</feature>
<evidence type="ECO:0000259" key="2">
    <source>
        <dbReference type="Pfam" id="PF15232"/>
    </source>
</evidence>
<feature type="compositionally biased region" description="Gly residues" evidence="1">
    <location>
        <begin position="1489"/>
        <end position="1498"/>
    </location>
</feature>
<feature type="compositionally biased region" description="Basic and acidic residues" evidence="1">
    <location>
        <begin position="172"/>
        <end position="197"/>
    </location>
</feature>
<reference evidence="3" key="1">
    <citation type="submission" date="2022-07" db="EMBL/GenBank/DDBJ databases">
        <title>Chromosome-level genome of Muraenolepis orangiensis.</title>
        <authorList>
            <person name="Kim J."/>
        </authorList>
    </citation>
    <scope>NUCLEOTIDE SEQUENCE</scope>
    <source>
        <strain evidence="3">KU_S4_2022</strain>
        <tissue evidence="3">Muscle</tissue>
    </source>
</reference>
<evidence type="ECO:0000256" key="1">
    <source>
        <dbReference type="SAM" id="MobiDB-lite"/>
    </source>
</evidence>
<feature type="compositionally biased region" description="Basic and acidic residues" evidence="1">
    <location>
        <begin position="624"/>
        <end position="635"/>
    </location>
</feature>
<dbReference type="GO" id="GO:0030018">
    <property type="term" value="C:Z disc"/>
    <property type="evidence" value="ECO:0007669"/>
    <property type="project" value="TreeGrafter"/>
</dbReference>